<feature type="compositionally biased region" description="Basic and acidic residues" evidence="1">
    <location>
        <begin position="157"/>
        <end position="174"/>
    </location>
</feature>
<feature type="compositionally biased region" description="Basic and acidic residues" evidence="1">
    <location>
        <begin position="194"/>
        <end position="204"/>
    </location>
</feature>
<evidence type="ECO:0000313" key="2">
    <source>
        <dbReference type="EMBL" id="CAF9917867.1"/>
    </source>
</evidence>
<feature type="compositionally biased region" description="Polar residues" evidence="1">
    <location>
        <begin position="179"/>
        <end position="192"/>
    </location>
</feature>
<feature type="region of interest" description="Disordered" evidence="1">
    <location>
        <begin position="157"/>
        <end position="329"/>
    </location>
</feature>
<evidence type="ECO:0000256" key="1">
    <source>
        <dbReference type="SAM" id="MobiDB-lite"/>
    </source>
</evidence>
<organism evidence="2 3">
    <name type="scientific">Heterodermia speciosa</name>
    <dbReference type="NCBI Taxonomy" id="116794"/>
    <lineage>
        <taxon>Eukaryota</taxon>
        <taxon>Fungi</taxon>
        <taxon>Dikarya</taxon>
        <taxon>Ascomycota</taxon>
        <taxon>Pezizomycotina</taxon>
        <taxon>Lecanoromycetes</taxon>
        <taxon>OSLEUM clade</taxon>
        <taxon>Lecanoromycetidae</taxon>
        <taxon>Caliciales</taxon>
        <taxon>Physciaceae</taxon>
        <taxon>Heterodermia</taxon>
    </lineage>
</organism>
<comment type="caution">
    <text evidence="2">The sequence shown here is derived from an EMBL/GenBank/DDBJ whole genome shotgun (WGS) entry which is preliminary data.</text>
</comment>
<dbReference type="AlphaFoldDB" id="A0A8H3F8A9"/>
<accession>A0A8H3F8A9</accession>
<protein>
    <submittedName>
        <fullName evidence="2">Uncharacterized protein</fullName>
    </submittedName>
</protein>
<dbReference type="Proteomes" id="UP000664521">
    <property type="component" value="Unassembled WGS sequence"/>
</dbReference>
<proteinExistence type="predicted"/>
<name>A0A8H3F8A9_9LECA</name>
<dbReference type="OrthoDB" id="10589881at2759"/>
<dbReference type="EMBL" id="CAJPDS010000020">
    <property type="protein sequence ID" value="CAF9917867.1"/>
    <property type="molecule type" value="Genomic_DNA"/>
</dbReference>
<feature type="compositionally biased region" description="Polar residues" evidence="1">
    <location>
        <begin position="217"/>
        <end position="226"/>
    </location>
</feature>
<gene>
    <name evidence="2" type="ORF">HETSPECPRED_003610</name>
</gene>
<keyword evidence="3" id="KW-1185">Reference proteome</keyword>
<feature type="compositionally biased region" description="Basic and acidic residues" evidence="1">
    <location>
        <begin position="304"/>
        <end position="314"/>
    </location>
</feature>
<reference evidence="2" key="1">
    <citation type="submission" date="2021-03" db="EMBL/GenBank/DDBJ databases">
        <authorList>
            <person name="Tagirdzhanova G."/>
        </authorList>
    </citation>
    <scope>NUCLEOTIDE SEQUENCE</scope>
</reference>
<evidence type="ECO:0000313" key="3">
    <source>
        <dbReference type="Proteomes" id="UP000664521"/>
    </source>
</evidence>
<sequence length="329" mass="36293">MSQERRDQEMRRMLGVLGSGFKLVGRAFRTFELINNDLVEQYTLKDGAFPSQSHTPPVHMLYDGFDVIGKNLAAFGETMGKIPDQAWKGSAKRRADARDYQIPDPVPPVPLIEQSFSTLHKTFDVFESFMESQRRSKGEAAVEILDTAKVTEKVDLEDQEPAKKIVAQEKESYPGEKGANTTAKAVSAQGNEMHTVEKPLEGKNSRRHSTAKGDVQTKGNQGTMETSAPAPLVDARDSQPMLTPGPPRKRASGNDDSSGNDMLPPAKRRAVFRQELHSPGAAPILPRLELVSPWTPVRSQSSEGPRHKISDHHHPSGNPEVARTDTEQN</sequence>